<evidence type="ECO:0000313" key="3">
    <source>
        <dbReference type="Proteomes" id="UP000189777"/>
    </source>
</evidence>
<accession>A0A1T5M0E9</accession>
<reference evidence="2 3" key="1">
    <citation type="submission" date="2017-02" db="EMBL/GenBank/DDBJ databases">
        <authorList>
            <person name="Peterson S.W."/>
        </authorList>
    </citation>
    <scope>NUCLEOTIDE SEQUENCE [LARGE SCALE GENOMIC DNA]</scope>
    <source>
        <strain evidence="2 3">DSM 21481</strain>
    </source>
</reference>
<evidence type="ECO:0000256" key="1">
    <source>
        <dbReference type="SAM" id="Phobius"/>
    </source>
</evidence>
<name>A0A1T5M0E9_9MICO</name>
<dbReference type="EMBL" id="FUZQ01000008">
    <property type="protein sequence ID" value="SKC81603.1"/>
    <property type="molecule type" value="Genomic_DNA"/>
</dbReference>
<dbReference type="AlphaFoldDB" id="A0A1T5M0E9"/>
<proteinExistence type="predicted"/>
<gene>
    <name evidence="2" type="ORF">SAMN04324258_4262</name>
</gene>
<evidence type="ECO:0000313" key="2">
    <source>
        <dbReference type="EMBL" id="SKC81603.1"/>
    </source>
</evidence>
<dbReference type="STRING" id="526729.SAMN04324258_4262"/>
<keyword evidence="1" id="KW-0472">Membrane</keyword>
<sequence>MTSDQAGVAVFVVWTVALVAVPVTTIVVAVRRRRHVGGGLVAVTVLAFAVLGVGWWSVLSPVVVDGTTCMSGSAAAGLLDDSLDMTDEAVALAARQACRVLSRQVVGGWALAAAAALAVWLVAVARAPHPAVPGPPTGARAA</sequence>
<feature type="transmembrane region" description="Helical" evidence="1">
    <location>
        <begin position="6"/>
        <end position="30"/>
    </location>
</feature>
<feature type="transmembrane region" description="Helical" evidence="1">
    <location>
        <begin position="37"/>
        <end position="58"/>
    </location>
</feature>
<dbReference type="RefSeq" id="WP_079576584.1">
    <property type="nucleotide sequence ID" value="NZ_FUZQ01000008.1"/>
</dbReference>
<keyword evidence="1" id="KW-1133">Transmembrane helix</keyword>
<organism evidence="2 3">
    <name type="scientific">Krasilnikoviella flava</name>
    <dbReference type="NCBI Taxonomy" id="526729"/>
    <lineage>
        <taxon>Bacteria</taxon>
        <taxon>Bacillati</taxon>
        <taxon>Actinomycetota</taxon>
        <taxon>Actinomycetes</taxon>
        <taxon>Micrococcales</taxon>
        <taxon>Promicromonosporaceae</taxon>
        <taxon>Krasilnikoviella</taxon>
    </lineage>
</organism>
<dbReference type="Proteomes" id="UP000189777">
    <property type="component" value="Unassembled WGS sequence"/>
</dbReference>
<feature type="transmembrane region" description="Helical" evidence="1">
    <location>
        <begin position="106"/>
        <end position="125"/>
    </location>
</feature>
<keyword evidence="1" id="KW-0812">Transmembrane</keyword>
<keyword evidence="3" id="KW-1185">Reference proteome</keyword>
<protein>
    <submittedName>
        <fullName evidence="2">Uncharacterized protein</fullName>
    </submittedName>
</protein>